<evidence type="ECO:0000256" key="3">
    <source>
        <dbReference type="ARBA" id="ARBA00022516"/>
    </source>
</evidence>
<organism evidence="14 15">
    <name type="scientific">Candidatus Kinetoplastidibacterium kentomonadis</name>
    <dbReference type="NCBI Taxonomy" id="1576550"/>
    <lineage>
        <taxon>Bacteria</taxon>
        <taxon>Pseudomonadati</taxon>
        <taxon>Pseudomonadota</taxon>
        <taxon>Betaproteobacteria</taxon>
        <taxon>Candidatus Kinetoplastidibacterium</taxon>
    </lineage>
</organism>
<evidence type="ECO:0000256" key="10">
    <source>
        <dbReference type="ARBA" id="ARBA00023264"/>
    </source>
</evidence>
<dbReference type="AlphaFoldDB" id="A0A3Q8F6K6"/>
<dbReference type="HAMAP" id="MF_00662">
    <property type="entry name" value="PS_decarb_PSD_B_type1"/>
    <property type="match status" value="1"/>
</dbReference>
<keyword evidence="10 12" id="KW-1208">Phospholipid metabolism</keyword>
<dbReference type="Proteomes" id="UP000266796">
    <property type="component" value="Chromosome"/>
</dbReference>
<evidence type="ECO:0000256" key="5">
    <source>
        <dbReference type="ARBA" id="ARBA00023098"/>
    </source>
</evidence>
<dbReference type="RefSeq" id="WP_108673861.1">
    <property type="nucleotide sequence ID" value="NZ_CP025628.1"/>
</dbReference>
<evidence type="ECO:0000256" key="9">
    <source>
        <dbReference type="ARBA" id="ARBA00023239"/>
    </source>
</evidence>
<feature type="transmembrane region" description="Helical" evidence="13">
    <location>
        <begin position="200"/>
        <end position="218"/>
    </location>
</feature>
<comment type="pathway">
    <text evidence="1">Lipid metabolism.</text>
</comment>
<evidence type="ECO:0000256" key="7">
    <source>
        <dbReference type="ARBA" id="ARBA00023145"/>
    </source>
</evidence>
<dbReference type="PANTHER" id="PTHR10067:SF6">
    <property type="entry name" value="PHOSPHATIDYLSERINE DECARBOXYLASE PROENZYME, MITOCHONDRIAL"/>
    <property type="match status" value="1"/>
</dbReference>
<dbReference type="InterPro" id="IPR033177">
    <property type="entry name" value="PSD-B"/>
</dbReference>
<evidence type="ECO:0000313" key="15">
    <source>
        <dbReference type="Proteomes" id="UP000266796"/>
    </source>
</evidence>
<evidence type="ECO:0000256" key="13">
    <source>
        <dbReference type="SAM" id="Phobius"/>
    </source>
</evidence>
<keyword evidence="9 12" id="KW-0456">Lyase</keyword>
<comment type="similarity">
    <text evidence="12">Belongs to the phosphatidylserine decarboxylase family. PSD-B subfamily. Prokaryotic type I sub-subfamily.</text>
</comment>
<evidence type="ECO:0000256" key="8">
    <source>
        <dbReference type="ARBA" id="ARBA00023209"/>
    </source>
</evidence>
<dbReference type="EC" id="4.1.1.65" evidence="12"/>
<dbReference type="GO" id="GO:0004609">
    <property type="term" value="F:phosphatidylserine decarboxylase activity"/>
    <property type="evidence" value="ECO:0007669"/>
    <property type="project" value="UniProtKB-UniRule"/>
</dbReference>
<keyword evidence="7 12" id="KW-0865">Zymogen</keyword>
<proteinExistence type="inferred from homology"/>
<evidence type="ECO:0000256" key="4">
    <source>
        <dbReference type="ARBA" id="ARBA00022793"/>
    </source>
</evidence>
<dbReference type="KEGG" id="kso:CKSOR_00331"/>
<feature type="active site" description="Schiff-base intermediate with substrate; via pyruvic acid; for decarboxylase activity" evidence="12">
    <location>
        <position position="253"/>
    </location>
</feature>
<feature type="site" description="Cleavage (non-hydrolytic); by autocatalysis" evidence="12">
    <location>
        <begin position="252"/>
        <end position="253"/>
    </location>
</feature>
<keyword evidence="15" id="KW-1185">Reference proteome</keyword>
<dbReference type="UniPathway" id="UPA00558">
    <property type="reaction ID" value="UER00616"/>
</dbReference>
<keyword evidence="2 12" id="KW-1003">Cell membrane</keyword>
<feature type="active site" description="Charge relay system; for autoendoproteolytic cleavage activity" evidence="12">
    <location>
        <position position="151"/>
    </location>
</feature>
<feature type="active site" description="Charge relay system; for autoendoproteolytic cleavage activity" evidence="12">
    <location>
        <position position="92"/>
    </location>
</feature>
<keyword evidence="3 12" id="KW-0444">Lipid biosynthesis</keyword>
<evidence type="ECO:0000256" key="11">
    <source>
        <dbReference type="ARBA" id="ARBA00023317"/>
    </source>
</evidence>
<dbReference type="NCBIfam" id="TIGR00163">
    <property type="entry name" value="PS_decarb"/>
    <property type="match status" value="1"/>
</dbReference>
<dbReference type="PANTHER" id="PTHR10067">
    <property type="entry name" value="PHOSPHATIDYLSERINE DECARBOXYLASE"/>
    <property type="match status" value="1"/>
</dbReference>
<comment type="subunit">
    <text evidence="12">Heterodimer of a large membrane-associated beta subunit and a small pyruvoyl-containing alpha subunit.</text>
</comment>
<sequence>MHILEKFFILSQYILPKKLISKIFGFFAYNETSFIKNIFINIFIKFYKIDMTIALEKNINHYKNFNEFFTRKIDLQYRQIDYQISNIVSPVDGYISQFGNIKKYKIIQAKNHNFNIFELLGGNSILINYKKFIKGNFITIYLSPKDYHRVHMPIDGKLQKILHIPGKLYSVNNKSITNIPNIYSKNERVILLFNTNYGDIAIIMVGAIIVSSISTIWTKLIKNDSKRPLEYNFSKKNYFIKKGMEIGSFYIGSTVIILFDQEKISWKDFSNFSNQIKMGEKIGQFII</sequence>
<keyword evidence="4 12" id="KW-0210">Decarboxylase</keyword>
<keyword evidence="5 12" id="KW-0443">Lipid metabolism</keyword>
<keyword evidence="6 12" id="KW-0472">Membrane</keyword>
<dbReference type="InterPro" id="IPR003817">
    <property type="entry name" value="PS_Dcarbxylase"/>
</dbReference>
<keyword evidence="11 12" id="KW-0670">Pyruvate</keyword>
<comment type="PTM">
    <text evidence="12">Is synthesized initially as an inactive proenzyme. Formation of the active enzyme involves a self-maturation process in which the active site pyruvoyl group is generated from an internal serine residue via an autocatalytic post-translational modification. Two non-identical subunits are generated from the proenzyme in this reaction, and the pyruvate is formed at the N-terminus of the alpha chain, which is derived from the carboxyl end of the proenzyme. The autoendoproteolytic cleavage occurs by a canonical serine protease mechanism, in which the side chain hydroxyl group of the serine supplies its oxygen atom to form the C-terminus of the beta chain, while the remainder of the serine residue undergoes an oxidative deamination to produce ammonia and the pyruvoyl prosthetic group on the alpha chain. During this reaction, the Ser that is part of the protease active site of the proenzyme becomes the pyruvoyl prosthetic group, which constitutes an essential element of the active site of the mature decarboxylase.</text>
</comment>
<keyword evidence="13" id="KW-1133">Transmembrane helix</keyword>
<comment type="subcellular location">
    <subcellularLocation>
        <location evidence="12">Cell membrane</location>
        <topology evidence="12">Peripheral membrane protein</topology>
    </subcellularLocation>
</comment>
<evidence type="ECO:0000256" key="6">
    <source>
        <dbReference type="ARBA" id="ARBA00023136"/>
    </source>
</evidence>
<dbReference type="GO" id="GO:0006646">
    <property type="term" value="P:phosphatidylethanolamine biosynthetic process"/>
    <property type="evidence" value="ECO:0007669"/>
    <property type="project" value="UniProtKB-UniRule"/>
</dbReference>
<name>A0A3Q8F6K6_9PROT</name>
<comment type="cofactor">
    <cofactor evidence="12">
        <name>pyruvate</name>
        <dbReference type="ChEBI" id="CHEBI:15361"/>
    </cofactor>
    <text evidence="12">Binds 1 pyruvoyl group covalently per subunit.</text>
</comment>
<evidence type="ECO:0000256" key="2">
    <source>
        <dbReference type="ARBA" id="ARBA00022475"/>
    </source>
</evidence>
<reference evidence="14 15" key="1">
    <citation type="journal article" date="2018" name="Parasitology">
        <title>The reduced genome of Candidatus Kinetoplastibacterium sorsogonicusi, the endosymbiont of Kentomonas sorsogonicus (Trypanosomatidae): loss of the haem-synthesis pathway.</title>
        <authorList>
            <person name="Silva F.M."/>
            <person name="Kostygov A.Y."/>
            <person name="Spodareva V.V."/>
            <person name="Butenko A."/>
            <person name="Tossou R."/>
            <person name="Lukes J."/>
            <person name="Yurchenko V."/>
            <person name="Alves J.M.P."/>
        </authorList>
    </citation>
    <scope>NUCLEOTIDE SEQUENCE [LARGE SCALE GENOMIC DNA]</scope>
    <source>
        <strain evidence="14 15">MF-08</strain>
    </source>
</reference>
<evidence type="ECO:0000256" key="12">
    <source>
        <dbReference type="HAMAP-Rule" id="MF_00662"/>
    </source>
</evidence>
<keyword evidence="8 12" id="KW-0594">Phospholipid biosynthesis</keyword>
<protein>
    <recommendedName>
        <fullName evidence="12">Phosphatidylserine decarboxylase proenzyme</fullName>
        <ecNumber evidence="12">4.1.1.65</ecNumber>
    </recommendedName>
    <component>
        <recommendedName>
            <fullName evidence="12">Phosphatidylserine decarboxylase alpha chain</fullName>
        </recommendedName>
    </component>
    <component>
        <recommendedName>
            <fullName evidence="12">Phosphatidylserine decarboxylase beta chain</fullName>
        </recommendedName>
    </component>
</protein>
<dbReference type="Pfam" id="PF02666">
    <property type="entry name" value="PS_Dcarbxylase"/>
    <property type="match status" value="1"/>
</dbReference>
<dbReference type="InterPro" id="IPR033178">
    <property type="entry name" value="PSD_type1_pro"/>
</dbReference>
<dbReference type="GO" id="GO:0005886">
    <property type="term" value="C:plasma membrane"/>
    <property type="evidence" value="ECO:0007669"/>
    <property type="project" value="UniProtKB-SubCell"/>
</dbReference>
<dbReference type="EMBL" id="CP025628">
    <property type="protein sequence ID" value="AWD32452.1"/>
    <property type="molecule type" value="Genomic_DNA"/>
</dbReference>
<keyword evidence="13" id="KW-0812">Transmembrane</keyword>
<feature type="chain" id="PRO_5023228476" description="Phosphatidylserine decarboxylase alpha chain" evidence="12">
    <location>
        <begin position="253"/>
        <end position="287"/>
    </location>
</feature>
<feature type="active site" description="Charge relay system; for autoendoproteolytic cleavage activity" evidence="12">
    <location>
        <position position="253"/>
    </location>
</feature>
<comment type="function">
    <text evidence="12">Catalyzes the formation of phosphatidylethanolamine (PtdEtn) from phosphatidylserine (PtdSer).</text>
</comment>
<feature type="chain" id="PRO_5023228477" description="Phosphatidylserine decarboxylase beta chain" evidence="12">
    <location>
        <begin position="1"/>
        <end position="252"/>
    </location>
</feature>
<accession>A0A3Q8F6K6</accession>
<comment type="pathway">
    <text evidence="12">Phospholipid metabolism; phosphatidylethanolamine biosynthesis; phosphatidylethanolamine from CDP-diacylglycerol: step 2/2.</text>
</comment>
<feature type="modified residue" description="Pyruvic acid (Ser); by autocatalysis" evidence="12">
    <location>
        <position position="253"/>
    </location>
</feature>
<evidence type="ECO:0000313" key="14">
    <source>
        <dbReference type="EMBL" id="AWD32452.1"/>
    </source>
</evidence>
<evidence type="ECO:0000256" key="1">
    <source>
        <dbReference type="ARBA" id="ARBA00005189"/>
    </source>
</evidence>
<gene>
    <name evidence="12 14" type="primary">psd</name>
    <name evidence="14" type="ORF">CKSOR_00331</name>
</gene>
<comment type="catalytic activity">
    <reaction evidence="12">
        <text>a 1,2-diacyl-sn-glycero-3-phospho-L-serine + H(+) = a 1,2-diacyl-sn-glycero-3-phosphoethanolamine + CO2</text>
        <dbReference type="Rhea" id="RHEA:20828"/>
        <dbReference type="ChEBI" id="CHEBI:15378"/>
        <dbReference type="ChEBI" id="CHEBI:16526"/>
        <dbReference type="ChEBI" id="CHEBI:57262"/>
        <dbReference type="ChEBI" id="CHEBI:64612"/>
        <dbReference type="EC" id="4.1.1.65"/>
    </reaction>
</comment>
<dbReference type="OrthoDB" id="9802030at2"/>